<comment type="similarity">
    <text evidence="1">Belongs to the class-IV pyridoxal-phosphate-dependent aminotransferase family.</text>
</comment>
<dbReference type="InterPro" id="IPR043131">
    <property type="entry name" value="BCAT-like_N"/>
</dbReference>
<keyword evidence="3" id="KW-1185">Reference proteome</keyword>
<name>A0A6I6D2A7_9GAMM</name>
<dbReference type="PANTHER" id="PTHR42743:SF2">
    <property type="entry name" value="AMINODEOXYCHORISMATE LYASE"/>
    <property type="match status" value="1"/>
</dbReference>
<accession>A0A6I6D2A7</accession>
<dbReference type="Gene3D" id="3.20.10.10">
    <property type="entry name" value="D-amino Acid Aminotransferase, subunit A, domain 2"/>
    <property type="match status" value="1"/>
</dbReference>
<dbReference type="PANTHER" id="PTHR42743">
    <property type="entry name" value="AMINO-ACID AMINOTRANSFERASE"/>
    <property type="match status" value="1"/>
</dbReference>
<dbReference type="Proteomes" id="UP000427716">
    <property type="component" value="Chromosome"/>
</dbReference>
<keyword evidence="2" id="KW-0456">Lyase</keyword>
<dbReference type="InterPro" id="IPR050571">
    <property type="entry name" value="Class-IV_PLP-Dep_Aminotrnsfr"/>
</dbReference>
<dbReference type="KEGG" id="ghl:GM160_03445"/>
<evidence type="ECO:0000256" key="1">
    <source>
        <dbReference type="ARBA" id="ARBA00009320"/>
    </source>
</evidence>
<dbReference type="InterPro" id="IPR036038">
    <property type="entry name" value="Aminotransferase-like"/>
</dbReference>
<protein>
    <submittedName>
        <fullName evidence="2">Aminodeoxychorismate lyase</fullName>
    </submittedName>
</protein>
<organism evidence="2 3">
    <name type="scientific">Guyparkeria halophila</name>
    <dbReference type="NCBI Taxonomy" id="47960"/>
    <lineage>
        <taxon>Bacteria</taxon>
        <taxon>Pseudomonadati</taxon>
        <taxon>Pseudomonadota</taxon>
        <taxon>Gammaproteobacteria</taxon>
        <taxon>Chromatiales</taxon>
        <taxon>Thioalkalibacteraceae</taxon>
        <taxon>Guyparkeria</taxon>
    </lineage>
</organism>
<dbReference type="InterPro" id="IPR001544">
    <property type="entry name" value="Aminotrans_IV"/>
</dbReference>
<sequence>MNAAGFAVNDRGCAFGDGLFETLFVHEGRVARLDDHLARLRCGLSRLGLPEPSGDQMLAVLDEAIKTGASDHGTTGVCKLVVTAGSGPRGYRRPEQPALTVTAAYGPLPPVPTEPLALDPVPVIVEGVTALRGLKHLNRLSQVLAQQSLPAGRREGLMLDPAGRVVSGTMGNLFWRERGDWHTPPLVGGAIAGTRRAWWIETLDARVTPCAPGRLALAEAAFLCNAVSAWRPVGWLLGRALPDVDGPPADGLESVAGCWQPPAGAMRPRQNPWPATLSEAMADSCWGRVALAESGAPCEVSCPTPPSPQSIER</sequence>
<dbReference type="GO" id="GO:0008153">
    <property type="term" value="P:4-aminobenzoate biosynthetic process"/>
    <property type="evidence" value="ECO:0007669"/>
    <property type="project" value="TreeGrafter"/>
</dbReference>
<gene>
    <name evidence="2" type="ORF">GM160_03445</name>
</gene>
<dbReference type="Pfam" id="PF01063">
    <property type="entry name" value="Aminotran_4"/>
    <property type="match status" value="1"/>
</dbReference>
<dbReference type="SUPFAM" id="SSF56752">
    <property type="entry name" value="D-aminoacid aminotransferase-like PLP-dependent enzymes"/>
    <property type="match status" value="1"/>
</dbReference>
<proteinExistence type="inferred from homology"/>
<reference evidence="2 3" key="1">
    <citation type="submission" date="2019-11" db="EMBL/GenBank/DDBJ databases">
        <authorList>
            <person name="Zhang J."/>
            <person name="Sun C."/>
        </authorList>
    </citation>
    <scope>NUCLEOTIDE SEQUENCE [LARGE SCALE GENOMIC DNA]</scope>
    <source>
        <strain evidence="3">sp2</strain>
    </source>
</reference>
<dbReference type="GO" id="GO:0008696">
    <property type="term" value="F:4-amino-4-deoxychorismate lyase activity"/>
    <property type="evidence" value="ECO:0007669"/>
    <property type="project" value="TreeGrafter"/>
</dbReference>
<dbReference type="GO" id="GO:0005829">
    <property type="term" value="C:cytosol"/>
    <property type="evidence" value="ECO:0007669"/>
    <property type="project" value="TreeGrafter"/>
</dbReference>
<dbReference type="RefSeq" id="WP_156228107.1">
    <property type="nucleotide sequence ID" value="NZ_CP046415.1"/>
</dbReference>
<dbReference type="AlphaFoldDB" id="A0A6I6D2A7"/>
<dbReference type="Gene3D" id="3.30.470.10">
    <property type="match status" value="1"/>
</dbReference>
<dbReference type="InterPro" id="IPR043132">
    <property type="entry name" value="BCAT-like_C"/>
</dbReference>
<evidence type="ECO:0000313" key="2">
    <source>
        <dbReference type="EMBL" id="QGT78023.1"/>
    </source>
</evidence>
<evidence type="ECO:0000313" key="3">
    <source>
        <dbReference type="Proteomes" id="UP000427716"/>
    </source>
</evidence>
<dbReference type="EMBL" id="CP046415">
    <property type="protein sequence ID" value="QGT78023.1"/>
    <property type="molecule type" value="Genomic_DNA"/>
</dbReference>